<feature type="compositionally biased region" description="Basic and acidic residues" evidence="1">
    <location>
        <begin position="40"/>
        <end position="58"/>
    </location>
</feature>
<dbReference type="EMBL" id="JACGWN010000001">
    <property type="protein sequence ID" value="KAL0462556.1"/>
    <property type="molecule type" value="Genomic_DNA"/>
</dbReference>
<dbReference type="AlphaFoldDB" id="A0AAW2YA40"/>
<evidence type="ECO:0000256" key="1">
    <source>
        <dbReference type="SAM" id="MobiDB-lite"/>
    </source>
</evidence>
<comment type="caution">
    <text evidence="2">The sequence shown here is derived from an EMBL/GenBank/DDBJ whole genome shotgun (WGS) entry which is preliminary data.</text>
</comment>
<organism evidence="2">
    <name type="scientific">Sesamum latifolium</name>
    <dbReference type="NCBI Taxonomy" id="2727402"/>
    <lineage>
        <taxon>Eukaryota</taxon>
        <taxon>Viridiplantae</taxon>
        <taxon>Streptophyta</taxon>
        <taxon>Embryophyta</taxon>
        <taxon>Tracheophyta</taxon>
        <taxon>Spermatophyta</taxon>
        <taxon>Magnoliopsida</taxon>
        <taxon>eudicotyledons</taxon>
        <taxon>Gunneridae</taxon>
        <taxon>Pentapetalae</taxon>
        <taxon>asterids</taxon>
        <taxon>lamiids</taxon>
        <taxon>Lamiales</taxon>
        <taxon>Pedaliaceae</taxon>
        <taxon>Sesamum</taxon>
    </lineage>
</organism>
<protein>
    <recommendedName>
        <fullName evidence="3">Integrase</fullName>
    </recommendedName>
</protein>
<evidence type="ECO:0008006" key="3">
    <source>
        <dbReference type="Google" id="ProtNLM"/>
    </source>
</evidence>
<evidence type="ECO:0000313" key="2">
    <source>
        <dbReference type="EMBL" id="KAL0462556.1"/>
    </source>
</evidence>
<feature type="region of interest" description="Disordered" evidence="1">
    <location>
        <begin position="26"/>
        <end position="58"/>
    </location>
</feature>
<accession>A0AAW2YA40</accession>
<sequence>MPRSSINGKAEVSDPLRKGVIRMIAEGPAGGDSQRARKAQIRESLWDGNKRGDGRRTC</sequence>
<reference evidence="2" key="2">
    <citation type="journal article" date="2024" name="Plant">
        <title>Genomic evolution and insights into agronomic trait innovations of Sesamum species.</title>
        <authorList>
            <person name="Miao H."/>
            <person name="Wang L."/>
            <person name="Qu L."/>
            <person name="Liu H."/>
            <person name="Sun Y."/>
            <person name="Le M."/>
            <person name="Wang Q."/>
            <person name="Wei S."/>
            <person name="Zheng Y."/>
            <person name="Lin W."/>
            <person name="Duan Y."/>
            <person name="Cao H."/>
            <person name="Xiong S."/>
            <person name="Wang X."/>
            <person name="Wei L."/>
            <person name="Li C."/>
            <person name="Ma Q."/>
            <person name="Ju M."/>
            <person name="Zhao R."/>
            <person name="Li G."/>
            <person name="Mu C."/>
            <person name="Tian Q."/>
            <person name="Mei H."/>
            <person name="Zhang T."/>
            <person name="Gao T."/>
            <person name="Zhang H."/>
        </authorList>
    </citation>
    <scope>NUCLEOTIDE SEQUENCE</scope>
    <source>
        <strain evidence="2">KEN1</strain>
    </source>
</reference>
<gene>
    <name evidence="2" type="ORF">Slati_0143200</name>
</gene>
<name>A0AAW2YA40_9LAMI</name>
<proteinExistence type="predicted"/>
<reference evidence="2" key="1">
    <citation type="submission" date="2020-06" db="EMBL/GenBank/DDBJ databases">
        <authorList>
            <person name="Li T."/>
            <person name="Hu X."/>
            <person name="Zhang T."/>
            <person name="Song X."/>
            <person name="Zhang H."/>
            <person name="Dai N."/>
            <person name="Sheng W."/>
            <person name="Hou X."/>
            <person name="Wei L."/>
        </authorList>
    </citation>
    <scope>NUCLEOTIDE SEQUENCE</scope>
    <source>
        <strain evidence="2">KEN1</strain>
        <tissue evidence="2">Leaf</tissue>
    </source>
</reference>